<dbReference type="PANTHER" id="PTHR42647:SF9">
    <property type="entry name" value="S-RIBONUCLEASE BINDING PROTEIN SBP1-RELATED"/>
    <property type="match status" value="1"/>
</dbReference>
<organism evidence="7 8">
    <name type="scientific">Rehmannia glutinosa</name>
    <name type="common">Chinese foxglove</name>
    <dbReference type="NCBI Taxonomy" id="99300"/>
    <lineage>
        <taxon>Eukaryota</taxon>
        <taxon>Viridiplantae</taxon>
        <taxon>Streptophyta</taxon>
        <taxon>Embryophyta</taxon>
        <taxon>Tracheophyta</taxon>
        <taxon>Spermatophyta</taxon>
        <taxon>Magnoliopsida</taxon>
        <taxon>eudicotyledons</taxon>
        <taxon>Gunneridae</taxon>
        <taxon>Pentapetalae</taxon>
        <taxon>asterids</taxon>
        <taxon>lamiids</taxon>
        <taxon>Lamiales</taxon>
        <taxon>Orobanchaceae</taxon>
        <taxon>Rehmannieae</taxon>
        <taxon>Rehmannia</taxon>
    </lineage>
</organism>
<dbReference type="EMBL" id="JABTTQ020003391">
    <property type="protein sequence ID" value="KAK6117932.1"/>
    <property type="molecule type" value="Genomic_DNA"/>
</dbReference>
<evidence type="ECO:0000256" key="5">
    <source>
        <dbReference type="SAM" id="Coils"/>
    </source>
</evidence>
<evidence type="ECO:0000256" key="2">
    <source>
        <dbReference type="ARBA" id="ARBA00022771"/>
    </source>
</evidence>
<keyword evidence="5" id="KW-0175">Coiled coil</keyword>
<dbReference type="InterPro" id="IPR013083">
    <property type="entry name" value="Znf_RING/FYVE/PHD"/>
</dbReference>
<dbReference type="InterPro" id="IPR001841">
    <property type="entry name" value="Znf_RING"/>
</dbReference>
<evidence type="ECO:0000259" key="6">
    <source>
        <dbReference type="PROSITE" id="PS50089"/>
    </source>
</evidence>
<evidence type="ECO:0000313" key="8">
    <source>
        <dbReference type="Proteomes" id="UP001318860"/>
    </source>
</evidence>
<reference evidence="7 8" key="1">
    <citation type="journal article" date="2021" name="Comput. Struct. Biotechnol. J.">
        <title>De novo genome assembly of the potent medicinal plant Rehmannia glutinosa using nanopore technology.</title>
        <authorList>
            <person name="Ma L."/>
            <person name="Dong C."/>
            <person name="Song C."/>
            <person name="Wang X."/>
            <person name="Zheng X."/>
            <person name="Niu Y."/>
            <person name="Chen S."/>
            <person name="Feng W."/>
        </authorList>
    </citation>
    <scope>NUCLEOTIDE SEQUENCE [LARGE SCALE GENOMIC DNA]</scope>
    <source>
        <strain evidence="7">DH-2019</strain>
    </source>
</reference>
<name>A0ABR0U6A5_REHGL</name>
<dbReference type="Proteomes" id="UP001318860">
    <property type="component" value="Unassembled WGS sequence"/>
</dbReference>
<dbReference type="Gene3D" id="3.30.40.10">
    <property type="entry name" value="Zinc/RING finger domain, C3HC4 (zinc finger)"/>
    <property type="match status" value="1"/>
</dbReference>
<sequence length="332" mass="36989">MFRGNNSNTAIPSFLDNHFQYPADVSNQPKLCGNVPVEFHADTVNYLGKNHGTPFLLPNRCVRDAEAIPSQQKIQFSLNNRTFHDEPDRKASILNLNPVSTGLRLSYDDDERNSSITSASGSLTAASSVFSALSNDIKRELDQQNKDLNHFIRTQEENMVKGMRDIRQRHMASFLTALEKGVVRKMHEKDLELENITRKNKELAESMKQVTTEAQNWCYMAKYNESIVNVLKTNLQQAMQGSNGRKEGTGESDVDDAASCIDPNNYLSVAGGSGRSNSVKKDIVCKSCKAKEASILLMPCRHLCLCKECEGFASVCPVCQMITTASFEVYLS</sequence>
<evidence type="ECO:0000256" key="3">
    <source>
        <dbReference type="ARBA" id="ARBA00022833"/>
    </source>
</evidence>
<dbReference type="Pfam" id="PF13920">
    <property type="entry name" value="zf-C3HC4_3"/>
    <property type="match status" value="1"/>
</dbReference>
<gene>
    <name evidence="7" type="ORF">DH2020_048337</name>
</gene>
<accession>A0ABR0U6A5</accession>
<proteinExistence type="predicted"/>
<keyword evidence="1" id="KW-0479">Metal-binding</keyword>
<feature type="coiled-coil region" evidence="5">
    <location>
        <begin position="186"/>
        <end position="213"/>
    </location>
</feature>
<protein>
    <recommendedName>
        <fullName evidence="6">RING-type domain-containing protein</fullName>
    </recommendedName>
</protein>
<feature type="domain" description="RING-type" evidence="6">
    <location>
        <begin position="285"/>
        <end position="320"/>
    </location>
</feature>
<keyword evidence="3" id="KW-0862">Zinc</keyword>
<comment type="caution">
    <text evidence="7">The sequence shown here is derived from an EMBL/GenBank/DDBJ whole genome shotgun (WGS) entry which is preliminary data.</text>
</comment>
<dbReference type="CDD" id="cd16649">
    <property type="entry name" value="mRING-HC-C3HC5_CGRF1-like"/>
    <property type="match status" value="1"/>
</dbReference>
<dbReference type="PIRSF" id="PIRSF036836">
    <property type="entry name" value="RNase_bind_SBP1"/>
    <property type="match status" value="1"/>
</dbReference>
<evidence type="ECO:0000256" key="4">
    <source>
        <dbReference type="PROSITE-ProRule" id="PRU00175"/>
    </source>
</evidence>
<evidence type="ECO:0000313" key="7">
    <source>
        <dbReference type="EMBL" id="KAK6117932.1"/>
    </source>
</evidence>
<keyword evidence="2 4" id="KW-0863">Zinc-finger</keyword>
<dbReference type="PANTHER" id="PTHR42647">
    <property type="entry name" value="SBP (S-RIBONUCLEASE BINDING PROTEIN) FAMILY PROTEIN"/>
    <property type="match status" value="1"/>
</dbReference>
<keyword evidence="8" id="KW-1185">Reference proteome</keyword>
<evidence type="ECO:0000256" key="1">
    <source>
        <dbReference type="ARBA" id="ARBA00022723"/>
    </source>
</evidence>
<dbReference type="PROSITE" id="PS50089">
    <property type="entry name" value="ZF_RING_2"/>
    <property type="match status" value="1"/>
</dbReference>